<feature type="signal peptide" evidence="1">
    <location>
        <begin position="1"/>
        <end position="20"/>
    </location>
</feature>
<evidence type="ECO:0000313" key="3">
    <source>
        <dbReference type="Proteomes" id="UP000554144"/>
    </source>
</evidence>
<name>A0A853GYY5_9BURK</name>
<dbReference type="RefSeq" id="WP_130039480.1">
    <property type="nucleotide sequence ID" value="NZ_JACCEV010000002.1"/>
</dbReference>
<reference evidence="2 3" key="1">
    <citation type="submission" date="2020-07" db="EMBL/GenBank/DDBJ databases">
        <title>Taxonomic revisions and descriptions of new bacterial species based on genomic comparisons in the high-G+C-content subgroup of the family Alcaligenaceae.</title>
        <authorList>
            <person name="Szabo A."/>
            <person name="Felfoldi T."/>
        </authorList>
    </citation>
    <scope>NUCLEOTIDE SEQUENCE [LARGE SCALE GENOMIC DNA]</scope>
    <source>
        <strain evidence="2 3">DSM 25667</strain>
    </source>
</reference>
<dbReference type="EMBL" id="JACCEV010000002">
    <property type="protein sequence ID" value="NYT85936.1"/>
    <property type="molecule type" value="Genomic_DNA"/>
</dbReference>
<organism evidence="2 3">
    <name type="scientific">Pollutimonas harenae</name>
    <dbReference type="NCBI Taxonomy" id="657015"/>
    <lineage>
        <taxon>Bacteria</taxon>
        <taxon>Pseudomonadati</taxon>
        <taxon>Pseudomonadota</taxon>
        <taxon>Betaproteobacteria</taxon>
        <taxon>Burkholderiales</taxon>
        <taxon>Alcaligenaceae</taxon>
        <taxon>Pollutimonas</taxon>
    </lineage>
</organism>
<dbReference type="NCBIfam" id="NF046053">
    <property type="entry name" value="lipo_BPTD_2524"/>
    <property type="match status" value="1"/>
</dbReference>
<accession>A0A853GYY5</accession>
<gene>
    <name evidence="2" type="ORF">H0A62_10005</name>
</gene>
<evidence type="ECO:0000256" key="1">
    <source>
        <dbReference type="SAM" id="SignalP"/>
    </source>
</evidence>
<sequence length="132" mass="14283">MKALLSGISVLAMLSGCVMGVQPGGDSPSVSYKVPRNYQIVYLRAQNQASECLTGKNQYDVYAQVDPDMQTGTVSVRSPLGAVVARSDIKAIDASHTEVTHTVWGRTPWDEDALQAMRQSVLMDTSVCVAYK</sequence>
<dbReference type="Proteomes" id="UP000554144">
    <property type="component" value="Unassembled WGS sequence"/>
</dbReference>
<proteinExistence type="predicted"/>
<feature type="chain" id="PRO_5033018106" description="Lipoprotein" evidence="1">
    <location>
        <begin position="21"/>
        <end position="132"/>
    </location>
</feature>
<protein>
    <recommendedName>
        <fullName evidence="4">Lipoprotein</fullName>
    </recommendedName>
</protein>
<comment type="caution">
    <text evidence="2">The sequence shown here is derived from an EMBL/GenBank/DDBJ whole genome shotgun (WGS) entry which is preliminary data.</text>
</comment>
<keyword evidence="1" id="KW-0732">Signal</keyword>
<evidence type="ECO:0008006" key="4">
    <source>
        <dbReference type="Google" id="ProtNLM"/>
    </source>
</evidence>
<dbReference type="AlphaFoldDB" id="A0A853GYY5"/>
<evidence type="ECO:0000313" key="2">
    <source>
        <dbReference type="EMBL" id="NYT85936.1"/>
    </source>
</evidence>
<keyword evidence="3" id="KW-1185">Reference proteome</keyword>
<dbReference type="OrthoDB" id="8685129at2"/>
<dbReference type="PROSITE" id="PS51257">
    <property type="entry name" value="PROKAR_LIPOPROTEIN"/>
    <property type="match status" value="1"/>
</dbReference>